<organism evidence="1 2">
    <name type="scientific">Eumeta variegata</name>
    <name type="common">Bagworm moth</name>
    <name type="synonym">Eumeta japonica</name>
    <dbReference type="NCBI Taxonomy" id="151549"/>
    <lineage>
        <taxon>Eukaryota</taxon>
        <taxon>Metazoa</taxon>
        <taxon>Ecdysozoa</taxon>
        <taxon>Arthropoda</taxon>
        <taxon>Hexapoda</taxon>
        <taxon>Insecta</taxon>
        <taxon>Pterygota</taxon>
        <taxon>Neoptera</taxon>
        <taxon>Endopterygota</taxon>
        <taxon>Lepidoptera</taxon>
        <taxon>Glossata</taxon>
        <taxon>Ditrysia</taxon>
        <taxon>Tineoidea</taxon>
        <taxon>Psychidae</taxon>
        <taxon>Oiketicinae</taxon>
        <taxon>Eumeta</taxon>
    </lineage>
</organism>
<gene>
    <name evidence="1" type="ORF">EVAR_67202_1</name>
</gene>
<protein>
    <submittedName>
        <fullName evidence="1">Uncharacterized protein</fullName>
    </submittedName>
</protein>
<reference evidence="1 2" key="1">
    <citation type="journal article" date="2019" name="Commun. Biol.">
        <title>The bagworm genome reveals a unique fibroin gene that provides high tensile strength.</title>
        <authorList>
            <person name="Kono N."/>
            <person name="Nakamura H."/>
            <person name="Ohtoshi R."/>
            <person name="Tomita M."/>
            <person name="Numata K."/>
            <person name="Arakawa K."/>
        </authorList>
    </citation>
    <scope>NUCLEOTIDE SEQUENCE [LARGE SCALE GENOMIC DNA]</scope>
</reference>
<sequence length="96" mass="10573">MSSAKCLNRSKSDVQDLAGPRWFVSRDGSDSAFRNLLSFHGLEEAWHGNKSSSMAFEDFLAPKTGNLDASLTEFACLVVVLTEVEAESPAFTWNLE</sequence>
<proteinExistence type="predicted"/>
<dbReference type="AlphaFoldDB" id="A0A4C2A621"/>
<name>A0A4C2A621_EUMVA</name>
<dbReference type="Proteomes" id="UP000299102">
    <property type="component" value="Unassembled WGS sequence"/>
</dbReference>
<evidence type="ECO:0000313" key="1">
    <source>
        <dbReference type="EMBL" id="GBP95252.1"/>
    </source>
</evidence>
<dbReference type="EMBL" id="BGZK01002604">
    <property type="protein sequence ID" value="GBP95252.1"/>
    <property type="molecule type" value="Genomic_DNA"/>
</dbReference>
<comment type="caution">
    <text evidence="1">The sequence shown here is derived from an EMBL/GenBank/DDBJ whole genome shotgun (WGS) entry which is preliminary data.</text>
</comment>
<keyword evidence="2" id="KW-1185">Reference proteome</keyword>
<accession>A0A4C2A621</accession>
<evidence type="ECO:0000313" key="2">
    <source>
        <dbReference type="Proteomes" id="UP000299102"/>
    </source>
</evidence>